<organism evidence="2 3">
    <name type="scientific">Romanomermis culicivorax</name>
    <name type="common">Nematode worm</name>
    <dbReference type="NCBI Taxonomy" id="13658"/>
    <lineage>
        <taxon>Eukaryota</taxon>
        <taxon>Metazoa</taxon>
        <taxon>Ecdysozoa</taxon>
        <taxon>Nematoda</taxon>
        <taxon>Enoplea</taxon>
        <taxon>Dorylaimia</taxon>
        <taxon>Mermithida</taxon>
        <taxon>Mermithoidea</taxon>
        <taxon>Mermithidae</taxon>
        <taxon>Romanomermis</taxon>
    </lineage>
</organism>
<keyword evidence="1" id="KW-0812">Transmembrane</keyword>
<evidence type="ECO:0000313" key="2">
    <source>
        <dbReference type="Proteomes" id="UP000887565"/>
    </source>
</evidence>
<sequence length="174" mass="20258">MESNIVNIKHLNGLDRSALIDKCKFNRQNGLRHASGDHKINRLFYKNINPSFENCPEAPLFVAILVYVQYAVLIFFGYLRDLLGLKIKKVDSEHANMKDFVPLYSDFESFYTRNLYFRIKDAWNRPIRSVPGATTQVEDMKTSKERYPTHTYHLSIHPTLLLAPIRSCFSPLFT</sequence>
<dbReference type="Proteomes" id="UP000887565">
    <property type="component" value="Unplaced"/>
</dbReference>
<proteinExistence type="predicted"/>
<feature type="transmembrane region" description="Helical" evidence="1">
    <location>
        <begin position="60"/>
        <end position="79"/>
    </location>
</feature>
<reference evidence="3" key="1">
    <citation type="submission" date="2022-11" db="UniProtKB">
        <authorList>
            <consortium name="WormBaseParasite"/>
        </authorList>
    </citation>
    <scope>IDENTIFICATION</scope>
</reference>
<evidence type="ECO:0000313" key="3">
    <source>
        <dbReference type="WBParaSite" id="nRc.2.0.1.t21489-RA"/>
    </source>
</evidence>
<keyword evidence="1" id="KW-0472">Membrane</keyword>
<protein>
    <submittedName>
        <fullName evidence="3">Uncharacterized protein</fullName>
    </submittedName>
</protein>
<keyword evidence="1" id="KW-1133">Transmembrane helix</keyword>
<dbReference type="AlphaFoldDB" id="A0A915J6U6"/>
<dbReference type="WBParaSite" id="nRc.2.0.1.t21489-RA">
    <property type="protein sequence ID" value="nRc.2.0.1.t21489-RA"/>
    <property type="gene ID" value="nRc.2.0.1.g21489"/>
</dbReference>
<keyword evidence="2" id="KW-1185">Reference proteome</keyword>
<name>A0A915J6U6_ROMCU</name>
<evidence type="ECO:0000256" key="1">
    <source>
        <dbReference type="SAM" id="Phobius"/>
    </source>
</evidence>
<accession>A0A915J6U6</accession>